<evidence type="ECO:0000256" key="5">
    <source>
        <dbReference type="ARBA" id="ARBA00022989"/>
    </source>
</evidence>
<keyword evidence="3" id="KW-1003">Cell membrane</keyword>
<evidence type="ECO:0000256" key="4">
    <source>
        <dbReference type="ARBA" id="ARBA00022692"/>
    </source>
</evidence>
<keyword evidence="5 7" id="KW-1133">Transmembrane helix</keyword>
<feature type="transmembrane region" description="Helical" evidence="7">
    <location>
        <begin position="40"/>
        <end position="57"/>
    </location>
</feature>
<evidence type="ECO:0000256" key="7">
    <source>
        <dbReference type="SAM" id="Phobius"/>
    </source>
</evidence>
<dbReference type="Gene3D" id="1.10.3720.10">
    <property type="entry name" value="MetI-like"/>
    <property type="match status" value="1"/>
</dbReference>
<dbReference type="InterPro" id="IPR035906">
    <property type="entry name" value="MetI-like_sf"/>
</dbReference>
<keyword evidence="6 7" id="KW-0472">Membrane</keyword>
<dbReference type="PANTHER" id="PTHR43005:SF1">
    <property type="entry name" value="SPERMIDINE_PUTRESCINE TRANSPORT SYSTEM PERMEASE PROTEIN"/>
    <property type="match status" value="1"/>
</dbReference>
<sequence length="124" mass="13762">PFAGLILLAGLTAIPQELYEAAEIDGASSRQKFYHITIPCLKPVLLILALLLTIWTFNSFDLMYVMTGGGPARGTEMLALWIKREATDNLRFGRASAIAMVMTAINLIFVAIYFKSFWKKGKGF</sequence>
<keyword evidence="4 7" id="KW-0812">Transmembrane</keyword>
<accession>X0TPF0</accession>
<dbReference type="GO" id="GO:0005886">
    <property type="term" value="C:plasma membrane"/>
    <property type="evidence" value="ECO:0007669"/>
    <property type="project" value="UniProtKB-SubCell"/>
</dbReference>
<keyword evidence="2" id="KW-0813">Transport</keyword>
<feature type="domain" description="ABC transmembrane type-1" evidence="8">
    <location>
        <begin position="1"/>
        <end position="113"/>
    </location>
</feature>
<evidence type="ECO:0000256" key="2">
    <source>
        <dbReference type="ARBA" id="ARBA00022448"/>
    </source>
</evidence>
<gene>
    <name evidence="9" type="ORF">S01H1_23183</name>
</gene>
<evidence type="ECO:0000256" key="3">
    <source>
        <dbReference type="ARBA" id="ARBA00022475"/>
    </source>
</evidence>
<dbReference type="PROSITE" id="PS50928">
    <property type="entry name" value="ABC_TM1"/>
    <property type="match status" value="1"/>
</dbReference>
<evidence type="ECO:0000313" key="9">
    <source>
        <dbReference type="EMBL" id="GAF95428.1"/>
    </source>
</evidence>
<dbReference type="SUPFAM" id="SSF161098">
    <property type="entry name" value="MetI-like"/>
    <property type="match status" value="1"/>
</dbReference>
<dbReference type="GO" id="GO:0055085">
    <property type="term" value="P:transmembrane transport"/>
    <property type="evidence" value="ECO:0007669"/>
    <property type="project" value="InterPro"/>
</dbReference>
<dbReference type="CDD" id="cd06261">
    <property type="entry name" value="TM_PBP2"/>
    <property type="match status" value="1"/>
</dbReference>
<comment type="caution">
    <text evidence="9">The sequence shown here is derived from an EMBL/GenBank/DDBJ whole genome shotgun (WGS) entry which is preliminary data.</text>
</comment>
<protein>
    <recommendedName>
        <fullName evidence="8">ABC transmembrane type-1 domain-containing protein</fullName>
    </recommendedName>
</protein>
<comment type="subcellular location">
    <subcellularLocation>
        <location evidence="1">Cell membrane</location>
        <topology evidence="1">Multi-pass membrane protein</topology>
    </subcellularLocation>
</comment>
<dbReference type="PANTHER" id="PTHR43005">
    <property type="entry name" value="BLR7065 PROTEIN"/>
    <property type="match status" value="1"/>
</dbReference>
<dbReference type="EMBL" id="BARS01013297">
    <property type="protein sequence ID" value="GAF95428.1"/>
    <property type="molecule type" value="Genomic_DNA"/>
</dbReference>
<dbReference type="AlphaFoldDB" id="X0TPF0"/>
<dbReference type="Pfam" id="PF00528">
    <property type="entry name" value="BPD_transp_1"/>
    <property type="match status" value="1"/>
</dbReference>
<evidence type="ECO:0000256" key="1">
    <source>
        <dbReference type="ARBA" id="ARBA00004651"/>
    </source>
</evidence>
<proteinExistence type="predicted"/>
<name>X0TPF0_9ZZZZ</name>
<evidence type="ECO:0000256" key="6">
    <source>
        <dbReference type="ARBA" id="ARBA00023136"/>
    </source>
</evidence>
<feature type="transmembrane region" description="Helical" evidence="7">
    <location>
        <begin position="95"/>
        <end position="114"/>
    </location>
</feature>
<organism evidence="9">
    <name type="scientific">marine sediment metagenome</name>
    <dbReference type="NCBI Taxonomy" id="412755"/>
    <lineage>
        <taxon>unclassified sequences</taxon>
        <taxon>metagenomes</taxon>
        <taxon>ecological metagenomes</taxon>
    </lineage>
</organism>
<dbReference type="InterPro" id="IPR000515">
    <property type="entry name" value="MetI-like"/>
</dbReference>
<feature type="non-terminal residue" evidence="9">
    <location>
        <position position="1"/>
    </location>
</feature>
<evidence type="ECO:0000259" key="8">
    <source>
        <dbReference type="PROSITE" id="PS50928"/>
    </source>
</evidence>
<reference evidence="9" key="1">
    <citation type="journal article" date="2014" name="Front. Microbiol.">
        <title>High frequency of phylogenetically diverse reductive dehalogenase-homologous genes in deep subseafloor sedimentary metagenomes.</title>
        <authorList>
            <person name="Kawai M."/>
            <person name="Futagami T."/>
            <person name="Toyoda A."/>
            <person name="Takaki Y."/>
            <person name="Nishi S."/>
            <person name="Hori S."/>
            <person name="Arai W."/>
            <person name="Tsubouchi T."/>
            <person name="Morono Y."/>
            <person name="Uchiyama I."/>
            <person name="Ito T."/>
            <person name="Fujiyama A."/>
            <person name="Inagaki F."/>
            <person name="Takami H."/>
        </authorList>
    </citation>
    <scope>NUCLEOTIDE SEQUENCE</scope>
    <source>
        <strain evidence="9">Expedition CK06-06</strain>
    </source>
</reference>